<accession>A0ABR9P126</accession>
<dbReference type="PANTHER" id="PTHR34071">
    <property type="entry name" value="5-NITROIMIDAZOLE ANTIBIOTICS RESISTANCE PROTEIN, NIMA-FAMILY-RELATED PROTEIN-RELATED"/>
    <property type="match status" value="1"/>
</dbReference>
<dbReference type="PANTHER" id="PTHR34071:SF2">
    <property type="entry name" value="FLAVIN-NUCLEOTIDE-BINDING PROTEIN"/>
    <property type="match status" value="1"/>
</dbReference>
<organism evidence="1 2">
    <name type="scientific">Nocardiopsis coralli</name>
    <dbReference type="NCBI Taxonomy" id="2772213"/>
    <lineage>
        <taxon>Bacteria</taxon>
        <taxon>Bacillati</taxon>
        <taxon>Actinomycetota</taxon>
        <taxon>Actinomycetes</taxon>
        <taxon>Streptosporangiales</taxon>
        <taxon>Nocardiopsidaceae</taxon>
        <taxon>Nocardiopsis</taxon>
    </lineage>
</organism>
<protein>
    <submittedName>
        <fullName evidence="1">Pyridoxamine 5'-phosphate oxidase family protein</fullName>
    </submittedName>
</protein>
<dbReference type="EMBL" id="JADBGI010000002">
    <property type="protein sequence ID" value="MBE2997563.1"/>
    <property type="molecule type" value="Genomic_DNA"/>
</dbReference>
<keyword evidence="2" id="KW-1185">Reference proteome</keyword>
<reference evidence="1 2" key="1">
    <citation type="submission" date="2020-09" db="EMBL/GenBank/DDBJ databases">
        <title>Diversity and distribution of actinomycetes associated with coral in the coast of Hainan.</title>
        <authorList>
            <person name="Li F."/>
        </authorList>
    </citation>
    <scope>NUCLEOTIDE SEQUENCE [LARGE SCALE GENOMIC DNA]</scope>
    <source>
        <strain evidence="1 2">HNM0947</strain>
    </source>
</reference>
<evidence type="ECO:0000313" key="1">
    <source>
        <dbReference type="EMBL" id="MBE2997563.1"/>
    </source>
</evidence>
<comment type="caution">
    <text evidence="1">The sequence shown here is derived from an EMBL/GenBank/DDBJ whole genome shotgun (WGS) entry which is preliminary data.</text>
</comment>
<dbReference type="Pfam" id="PF12900">
    <property type="entry name" value="Pyridox_ox_2"/>
    <property type="match status" value="1"/>
</dbReference>
<evidence type="ECO:0000313" key="2">
    <source>
        <dbReference type="Proteomes" id="UP000806528"/>
    </source>
</evidence>
<dbReference type="SUPFAM" id="SSF50475">
    <property type="entry name" value="FMN-binding split barrel"/>
    <property type="match status" value="1"/>
</dbReference>
<dbReference type="RefSeq" id="WP_193120223.1">
    <property type="nucleotide sequence ID" value="NZ_JADBGI010000002.1"/>
</dbReference>
<name>A0ABR9P126_9ACTN</name>
<dbReference type="Gene3D" id="2.30.110.10">
    <property type="entry name" value="Electron Transport, Fmn-binding Protein, Chain A"/>
    <property type="match status" value="1"/>
</dbReference>
<dbReference type="Proteomes" id="UP000806528">
    <property type="component" value="Unassembled WGS sequence"/>
</dbReference>
<gene>
    <name evidence="1" type="ORF">IDM40_02425</name>
</gene>
<dbReference type="InterPro" id="IPR024747">
    <property type="entry name" value="Pyridox_Oxase-rel"/>
</dbReference>
<proteinExistence type="predicted"/>
<sequence length="214" mass="23354">MLSTTERTRLNRAKHKARTDRADLYDVLDHGLLCHLAVVVDGTPLALPTCHARIGDTLYLHGSTGARSLRQGSEVCVTVTVPDGLVLARSAVHHSFNHRSAMVLGTPRVVEDGDERLDALRAIVDHLVPGRWDQVRAPSKQDLAKTRVLALPLDEASVKVRTGGPNDEPEDALLPVWAGELPLTLTVGEPRQDPARQVDVPLPEHVARLAGRTW</sequence>
<dbReference type="InterPro" id="IPR012349">
    <property type="entry name" value="Split_barrel_FMN-bd"/>
</dbReference>